<sequence length="115" mass="13421">MIPSVSFLFKKLKTFFILPEIEESNELTASDRSAFLLPVFNTWGKAPQKQPYRRCSKVSFLVLRQIYAKMWKAIFTKFSLILKTKRLFHNQSLMLDADQLFHNLIDGVLSAASRY</sequence>
<evidence type="ECO:0000313" key="1">
    <source>
        <dbReference type="EMBL" id="BBI39473.1"/>
    </source>
</evidence>
<proteinExistence type="predicted"/>
<reference evidence="2 3" key="2">
    <citation type="submission" date="2019-10" db="EMBL/GenBank/DDBJ databases">
        <title>Evolutionary dynamics of vancomycin-resistant Enterococcus faecium during gastrointestinal tract colonization and bloodstream infection in immunocompromised pediatric patients.</title>
        <authorList>
            <person name="Chilambi G.S."/>
            <person name="Nordstrom H.R."/>
            <person name="Evans D.R."/>
            <person name="Ferrolino J."/>
            <person name="Hayden R.T."/>
            <person name="Maron G.M."/>
            <person name="Vo A.N."/>
            <person name="Gilmore M.S."/>
            <person name="Wolf J."/>
            <person name="Rosch J.W."/>
            <person name="Van Tyne D."/>
        </authorList>
    </citation>
    <scope>NUCLEOTIDE SEQUENCE [LARGE SCALE GENOMIC DNA]</scope>
    <source>
        <strain evidence="2 3">VRECG27</strain>
    </source>
</reference>
<evidence type="ECO:0000313" key="3">
    <source>
        <dbReference type="Proteomes" id="UP000469871"/>
    </source>
</evidence>
<dbReference type="Proteomes" id="UP000469871">
    <property type="component" value="Unassembled WGS sequence"/>
</dbReference>
<accession>A0A455TWE6</accession>
<organism evidence="1">
    <name type="scientific">Enterococcus faecium</name>
    <name type="common">Streptococcus faecium</name>
    <dbReference type="NCBI Taxonomy" id="1352"/>
    <lineage>
        <taxon>Bacteria</taxon>
        <taxon>Bacillati</taxon>
        <taxon>Bacillota</taxon>
        <taxon>Bacilli</taxon>
        <taxon>Lactobacillales</taxon>
        <taxon>Enterococcaceae</taxon>
        <taxon>Enterococcus</taxon>
    </lineage>
</organism>
<dbReference type="EMBL" id="WEFP01000001">
    <property type="protein sequence ID" value="KAB7575845.1"/>
    <property type="molecule type" value="Genomic_DNA"/>
</dbReference>
<dbReference type="AlphaFoldDB" id="A0A455TWE6"/>
<name>A0A455TWE6_ENTFC</name>
<dbReference type="EMBL" id="AP019408">
    <property type="protein sequence ID" value="BBI39473.1"/>
    <property type="molecule type" value="Genomic_DNA"/>
</dbReference>
<reference evidence="1" key="1">
    <citation type="submission" date="2019-02" db="EMBL/GenBank/DDBJ databases">
        <title>Complete Genome Sequence of vanD5-typed vancomycin-resistant Enterococcus faecium in Sapporo, Japan.</title>
        <authorList>
            <person name="Sato T."/>
            <person name="Wada T."/>
            <person name="Shinagawa M."/>
            <person name="Fukushima Y."/>
            <person name="Nakajima C."/>
            <person name="Suzuki Y."/>
            <person name="Takahashi S."/>
            <person name="Yokota S."/>
        </authorList>
    </citation>
    <scope>NUCLEOTIDE SEQUENCE</scope>
    <source>
        <strain evidence="1">SMVRE20</strain>
    </source>
</reference>
<dbReference type="RefSeq" id="WP_002289550.1">
    <property type="nucleotide sequence ID" value="NZ_CABGSJ010000097.1"/>
</dbReference>
<evidence type="ECO:0000313" key="2">
    <source>
        <dbReference type="EMBL" id="KAB7575845.1"/>
    </source>
</evidence>
<protein>
    <submittedName>
        <fullName evidence="1">Uncharacterized protein</fullName>
    </submittedName>
</protein>
<gene>
    <name evidence="1" type="primary">pbp2B2</name>
    <name evidence="2" type="ORF">GBM73_00220</name>
    <name evidence="1" type="ORF">SMVRE20_01803</name>
</gene>